<feature type="region of interest" description="Disordered" evidence="1">
    <location>
        <begin position="44"/>
        <end position="86"/>
    </location>
</feature>
<dbReference type="CDD" id="cd00303">
    <property type="entry name" value="retropepsin_like"/>
    <property type="match status" value="1"/>
</dbReference>
<dbReference type="Proteomes" id="UP000515211">
    <property type="component" value="Chromosome 1"/>
</dbReference>
<dbReference type="PANTHER" id="PTHR33067:SF15">
    <property type="entry name" value="RNA-DIRECTED DNA POLYMERASE"/>
    <property type="match status" value="1"/>
</dbReference>
<dbReference type="GeneID" id="107484634"/>
<dbReference type="KEGG" id="adu:107484634"/>
<dbReference type="Gene3D" id="2.40.70.10">
    <property type="entry name" value="Acid Proteases"/>
    <property type="match status" value="1"/>
</dbReference>
<keyword evidence="2" id="KW-1185">Reference proteome</keyword>
<feature type="compositionally biased region" description="Basic and acidic residues" evidence="1">
    <location>
        <begin position="44"/>
        <end position="56"/>
    </location>
</feature>
<sequence length="422" mass="47257">MTRSLPDPSLAHFDPEIDRTLTHIRQAQCRLAFVNSKLGSLEEHTNLPSHSNRDSHSSNNEETLYSSVGSTEVSLNESGDSTMAEPPCRITLKEARALDINLQPIQIRSGTKLDEIGVVPTSWRKRRGSGSDKSWGRKHCREGEELLNIKEPKRNNLLEEPAQIFFPILAKKAKKHEGLDPNVVEIFKNVKVTVPLFQAIQQVPKYVKFLKDVCNHKDKIGELNKNPINDFISSVLPKKCNDPGLCLVTCVIGGMEFMDCMCDLGACVSIMPLPIYKKLNLSLLKRSGARFVLADKSIVSVVGIVENLLINIQGLIFSVDFHILETPPIDSDKPSSILLGRPFLKTSRFKLDAHSRAYSFESDGRIVKFTLDGSKKPTFEVYSILGCDLIEEKVIESSEEQEEDKNTKELEIFLFGEAPSHQ</sequence>
<evidence type="ECO:0000313" key="2">
    <source>
        <dbReference type="Proteomes" id="UP000515211"/>
    </source>
</evidence>
<reference evidence="3" key="2">
    <citation type="submission" date="2025-08" db="UniProtKB">
        <authorList>
            <consortium name="RefSeq"/>
        </authorList>
    </citation>
    <scope>IDENTIFICATION</scope>
    <source>
        <tissue evidence="3">Whole plant</tissue>
    </source>
</reference>
<reference evidence="2" key="1">
    <citation type="journal article" date="2016" name="Nat. Genet.">
        <title>The genome sequences of Arachis duranensis and Arachis ipaensis, the diploid ancestors of cultivated peanut.</title>
        <authorList>
            <person name="Bertioli D.J."/>
            <person name="Cannon S.B."/>
            <person name="Froenicke L."/>
            <person name="Huang G."/>
            <person name="Farmer A.D."/>
            <person name="Cannon E.K."/>
            <person name="Liu X."/>
            <person name="Gao D."/>
            <person name="Clevenger J."/>
            <person name="Dash S."/>
            <person name="Ren L."/>
            <person name="Moretzsohn M.C."/>
            <person name="Shirasawa K."/>
            <person name="Huang W."/>
            <person name="Vidigal B."/>
            <person name="Abernathy B."/>
            <person name="Chu Y."/>
            <person name="Niederhuth C.E."/>
            <person name="Umale P."/>
            <person name="Araujo A.C."/>
            <person name="Kozik A."/>
            <person name="Kim K.D."/>
            <person name="Burow M.D."/>
            <person name="Varshney R.K."/>
            <person name="Wang X."/>
            <person name="Zhang X."/>
            <person name="Barkley N."/>
            <person name="Guimaraes P.M."/>
            <person name="Isobe S."/>
            <person name="Guo B."/>
            <person name="Liao B."/>
            <person name="Stalker H.T."/>
            <person name="Schmitz R.J."/>
            <person name="Scheffler B.E."/>
            <person name="Leal-Bertioli S.C."/>
            <person name="Xun X."/>
            <person name="Jackson S.A."/>
            <person name="Michelmore R."/>
            <person name="Ozias-Akins P."/>
        </authorList>
    </citation>
    <scope>NUCLEOTIDE SEQUENCE [LARGE SCALE GENOMIC DNA]</scope>
    <source>
        <strain evidence="2">cv. V14167</strain>
    </source>
</reference>
<evidence type="ECO:0000256" key="1">
    <source>
        <dbReference type="SAM" id="MobiDB-lite"/>
    </source>
</evidence>
<dbReference type="PANTHER" id="PTHR33067">
    <property type="entry name" value="RNA-DIRECTED DNA POLYMERASE-RELATED"/>
    <property type="match status" value="1"/>
</dbReference>
<dbReference type="InterPro" id="IPR021109">
    <property type="entry name" value="Peptidase_aspartic_dom_sf"/>
</dbReference>
<feature type="compositionally biased region" description="Polar residues" evidence="1">
    <location>
        <begin position="61"/>
        <end position="81"/>
    </location>
</feature>
<dbReference type="RefSeq" id="XP_015960672.1">
    <property type="nucleotide sequence ID" value="XM_016105186.1"/>
</dbReference>
<gene>
    <name evidence="3" type="primary">LOC107484634</name>
</gene>
<dbReference type="AlphaFoldDB" id="A0A6P4D1V7"/>
<proteinExistence type="predicted"/>
<organism evidence="2 3">
    <name type="scientific">Arachis duranensis</name>
    <name type="common">Wild peanut</name>
    <dbReference type="NCBI Taxonomy" id="130453"/>
    <lineage>
        <taxon>Eukaryota</taxon>
        <taxon>Viridiplantae</taxon>
        <taxon>Streptophyta</taxon>
        <taxon>Embryophyta</taxon>
        <taxon>Tracheophyta</taxon>
        <taxon>Spermatophyta</taxon>
        <taxon>Magnoliopsida</taxon>
        <taxon>eudicotyledons</taxon>
        <taxon>Gunneridae</taxon>
        <taxon>Pentapetalae</taxon>
        <taxon>rosids</taxon>
        <taxon>fabids</taxon>
        <taxon>Fabales</taxon>
        <taxon>Fabaceae</taxon>
        <taxon>Papilionoideae</taxon>
        <taxon>50 kb inversion clade</taxon>
        <taxon>dalbergioids sensu lato</taxon>
        <taxon>Dalbergieae</taxon>
        <taxon>Pterocarpus clade</taxon>
        <taxon>Arachis</taxon>
    </lineage>
</organism>
<protein>
    <submittedName>
        <fullName evidence="3">Uncharacterized protein LOC107484634</fullName>
    </submittedName>
</protein>
<accession>A0A6P4D1V7</accession>
<evidence type="ECO:0000313" key="3">
    <source>
        <dbReference type="RefSeq" id="XP_015960672.1"/>
    </source>
</evidence>
<name>A0A6P4D1V7_ARADU</name>